<dbReference type="InterPro" id="IPR010261">
    <property type="entry name" value="Tir_chaperone"/>
</dbReference>
<reference evidence="1" key="1">
    <citation type="submission" date="2022-11" db="EMBL/GenBank/DDBJ databases">
        <title>Taxonomic description of a new Pseudomonas species.</title>
        <authorList>
            <person name="Tambong J.T."/>
        </authorList>
    </citation>
    <scope>NUCLEOTIDE SEQUENCE</scope>
    <source>
        <strain evidence="1">S1Bt42</strain>
    </source>
</reference>
<dbReference type="Proteomes" id="UP001164116">
    <property type="component" value="Chromosome"/>
</dbReference>
<dbReference type="CDD" id="cd17019">
    <property type="entry name" value="T3SC_IA_ShcA-like"/>
    <property type="match status" value="1"/>
</dbReference>
<dbReference type="SUPFAM" id="SSF69635">
    <property type="entry name" value="Type III secretory system chaperone-like"/>
    <property type="match status" value="1"/>
</dbReference>
<dbReference type="Gene3D" id="3.30.1460.10">
    <property type="match status" value="1"/>
</dbReference>
<gene>
    <name evidence="1" type="ORF">OSC50_19600</name>
</gene>
<protein>
    <submittedName>
        <fullName evidence="1">Type III secretion system chaperone</fullName>
    </submittedName>
</protein>
<organism evidence="1 2">
    <name type="scientific">Pseudomonas quebecensis</name>
    <dbReference type="NCBI Taxonomy" id="2995174"/>
    <lineage>
        <taxon>Bacteria</taxon>
        <taxon>Pseudomonadati</taxon>
        <taxon>Pseudomonadota</taxon>
        <taxon>Gammaproteobacteria</taxon>
        <taxon>Pseudomonadales</taxon>
        <taxon>Pseudomonadaceae</taxon>
        <taxon>Pseudomonas</taxon>
    </lineage>
</organism>
<accession>A0ABY6QFC8</accession>
<dbReference type="RefSeq" id="WP_266247978.1">
    <property type="nucleotide sequence ID" value="NZ_CP112866.1"/>
</dbReference>
<evidence type="ECO:0000313" key="2">
    <source>
        <dbReference type="Proteomes" id="UP001164116"/>
    </source>
</evidence>
<sequence>MKKNDAVLKLFGDQIGLPDLKFDECQMCQMKIEGMKLAIYDNRAQGCISLICEFPHVAIDGLEMDSWYRLLFERQMGFLHEHIPVVGFNSASTALLAMSHIVEGDVSPKRLSEKLNALIDWVLESSYMFDTRTLNSARVIPAPAHHQFLRLSGAHYA</sequence>
<name>A0ABY6QFC8_9PSED</name>
<keyword evidence="2" id="KW-1185">Reference proteome</keyword>
<dbReference type="EMBL" id="CP112866">
    <property type="protein sequence ID" value="UZW17578.1"/>
    <property type="molecule type" value="Genomic_DNA"/>
</dbReference>
<proteinExistence type="predicted"/>
<evidence type="ECO:0000313" key="1">
    <source>
        <dbReference type="EMBL" id="UZW17578.1"/>
    </source>
</evidence>
<dbReference type="Pfam" id="PF05932">
    <property type="entry name" value="CesT"/>
    <property type="match status" value="1"/>
</dbReference>